<feature type="chain" id="PRO_5038429592" description="Secreted protein" evidence="2">
    <location>
        <begin position="28"/>
        <end position="114"/>
    </location>
</feature>
<name>A0A930VE72_9ACTN</name>
<evidence type="ECO:0000256" key="2">
    <source>
        <dbReference type="SAM" id="SignalP"/>
    </source>
</evidence>
<keyword evidence="1" id="KW-0472">Membrane</keyword>
<proteinExistence type="predicted"/>
<reference evidence="3" key="1">
    <citation type="submission" date="2020-11" db="EMBL/GenBank/DDBJ databases">
        <title>Nocardioides sp. nov., isolated from Soil of Cynanchum wilfordii Hemsley rhizosphere.</title>
        <authorList>
            <person name="Lee J.-S."/>
            <person name="Suh M.K."/>
            <person name="Kim J.-S."/>
        </authorList>
    </citation>
    <scope>NUCLEOTIDE SEQUENCE</scope>
    <source>
        <strain evidence="3">KCTC 19275</strain>
    </source>
</reference>
<sequence>MKALVRILAVVTVALALPLTYAGAASADVPEGWSNPDDVSFLHALLVLGGIPLLVIVLLALLVYVPSIVRGESVAPAGARSDDEWFGGRRDADKAIEAKKADTTDETGGASGSW</sequence>
<dbReference type="AlphaFoldDB" id="A0A930VE72"/>
<dbReference type="RefSeq" id="WP_194706179.1">
    <property type="nucleotide sequence ID" value="NZ_JADKPN010000003.1"/>
</dbReference>
<gene>
    <name evidence="3" type="ORF">ISU07_07560</name>
</gene>
<protein>
    <recommendedName>
        <fullName evidence="5">Secreted protein</fullName>
    </recommendedName>
</protein>
<dbReference type="Proteomes" id="UP000640489">
    <property type="component" value="Unassembled WGS sequence"/>
</dbReference>
<keyword evidence="1" id="KW-0812">Transmembrane</keyword>
<evidence type="ECO:0008006" key="5">
    <source>
        <dbReference type="Google" id="ProtNLM"/>
    </source>
</evidence>
<evidence type="ECO:0000256" key="1">
    <source>
        <dbReference type="SAM" id="Phobius"/>
    </source>
</evidence>
<evidence type="ECO:0000313" key="3">
    <source>
        <dbReference type="EMBL" id="MBF4762982.1"/>
    </source>
</evidence>
<feature type="signal peptide" evidence="2">
    <location>
        <begin position="1"/>
        <end position="27"/>
    </location>
</feature>
<dbReference type="EMBL" id="JADKPN010000003">
    <property type="protein sequence ID" value="MBF4762982.1"/>
    <property type="molecule type" value="Genomic_DNA"/>
</dbReference>
<feature type="transmembrane region" description="Helical" evidence="1">
    <location>
        <begin position="40"/>
        <end position="65"/>
    </location>
</feature>
<keyword evidence="1" id="KW-1133">Transmembrane helix</keyword>
<organism evidence="3 4">
    <name type="scientific">Nocardioides islandensis</name>
    <dbReference type="NCBI Taxonomy" id="433663"/>
    <lineage>
        <taxon>Bacteria</taxon>
        <taxon>Bacillati</taxon>
        <taxon>Actinomycetota</taxon>
        <taxon>Actinomycetes</taxon>
        <taxon>Propionibacteriales</taxon>
        <taxon>Nocardioidaceae</taxon>
        <taxon>Nocardioides</taxon>
    </lineage>
</organism>
<accession>A0A930VE72</accession>
<keyword evidence="4" id="KW-1185">Reference proteome</keyword>
<keyword evidence="2" id="KW-0732">Signal</keyword>
<comment type="caution">
    <text evidence="3">The sequence shown here is derived from an EMBL/GenBank/DDBJ whole genome shotgun (WGS) entry which is preliminary data.</text>
</comment>
<evidence type="ECO:0000313" key="4">
    <source>
        <dbReference type="Proteomes" id="UP000640489"/>
    </source>
</evidence>